<dbReference type="Proteomes" id="UP000249363">
    <property type="component" value="Unassembled WGS sequence"/>
</dbReference>
<dbReference type="EMBL" id="MIKG01000007">
    <property type="protein sequence ID" value="RAO68383.1"/>
    <property type="molecule type" value="Genomic_DNA"/>
</dbReference>
<gene>
    <name evidence="2" type="ORF">BHQ10_004395</name>
</gene>
<protein>
    <submittedName>
        <fullName evidence="2">Uncharacterized protein</fullName>
    </submittedName>
</protein>
<name>A0A364KXU4_TALAM</name>
<proteinExistence type="predicted"/>
<organism evidence="2 3">
    <name type="scientific">Talaromyces amestolkiae</name>
    <dbReference type="NCBI Taxonomy" id="1196081"/>
    <lineage>
        <taxon>Eukaryota</taxon>
        <taxon>Fungi</taxon>
        <taxon>Dikarya</taxon>
        <taxon>Ascomycota</taxon>
        <taxon>Pezizomycotina</taxon>
        <taxon>Eurotiomycetes</taxon>
        <taxon>Eurotiomycetidae</taxon>
        <taxon>Eurotiales</taxon>
        <taxon>Trichocomaceae</taxon>
        <taxon>Talaromyces</taxon>
        <taxon>Talaromyces sect. Talaromyces</taxon>
    </lineage>
</organism>
<dbReference type="GeneID" id="63793611"/>
<evidence type="ECO:0000256" key="1">
    <source>
        <dbReference type="SAM" id="MobiDB-lite"/>
    </source>
</evidence>
<sequence length="371" mass="42269">MVDSDTLPENPGEWHTLIARHGLEKSTIHTVDLASASKIGLDQFLLLRVLWKEHRGRKDLIKFLGLQHWMREAQKELLGLQSWSKYCSSFGAGERIPEGTFAIVRHYQLEATKTDGTPTPTMFDTPIARRTRGQLFQQVQLKMRNTHLSTPTPKSTNVPENWSYLESDDEDEPTPYRVETPVPRELVNIMYPPTKDEQIVNTALIVLLNALTIHLDSFSSKWTLHRKAFIATFGDAAFEARTDGYLNDHRGKPSVIVEVKPVMRSAKLSAIMMQESAQMVAWIKSDDYKTQRNCMMRLHISLFVNVAKCDDAYLDHLNNARPSSEEATPSFLTMHQFGPWDTLNAAHMKELGPILLAISLLADYESKHRKD</sequence>
<dbReference type="OrthoDB" id="4226947at2759"/>
<keyword evidence="3" id="KW-1185">Reference proteome</keyword>
<dbReference type="RefSeq" id="XP_040732899.1">
    <property type="nucleotide sequence ID" value="XM_040876755.1"/>
</dbReference>
<evidence type="ECO:0000313" key="2">
    <source>
        <dbReference type="EMBL" id="RAO68383.1"/>
    </source>
</evidence>
<dbReference type="STRING" id="1196081.A0A364KXU4"/>
<feature type="compositionally biased region" description="Polar residues" evidence="1">
    <location>
        <begin position="147"/>
        <end position="160"/>
    </location>
</feature>
<comment type="caution">
    <text evidence="2">The sequence shown here is derived from an EMBL/GenBank/DDBJ whole genome shotgun (WGS) entry which is preliminary data.</text>
</comment>
<accession>A0A364KXU4</accession>
<feature type="region of interest" description="Disordered" evidence="1">
    <location>
        <begin position="147"/>
        <end position="178"/>
    </location>
</feature>
<evidence type="ECO:0000313" key="3">
    <source>
        <dbReference type="Proteomes" id="UP000249363"/>
    </source>
</evidence>
<dbReference type="AlphaFoldDB" id="A0A364KXU4"/>
<reference evidence="2 3" key="1">
    <citation type="journal article" date="2017" name="Biotechnol. Biofuels">
        <title>Differential beta-glucosidase expression as a function of carbon source availability in Talaromyces amestolkiae: a genomic and proteomic approach.</title>
        <authorList>
            <person name="de Eugenio L.I."/>
            <person name="Mendez-Liter J.A."/>
            <person name="Nieto-Dominguez M."/>
            <person name="Alonso L."/>
            <person name="Gil-Munoz J."/>
            <person name="Barriuso J."/>
            <person name="Prieto A."/>
            <person name="Martinez M.J."/>
        </authorList>
    </citation>
    <scope>NUCLEOTIDE SEQUENCE [LARGE SCALE GENOMIC DNA]</scope>
    <source>
        <strain evidence="2 3">CIB</strain>
    </source>
</reference>